<keyword evidence="2" id="KW-1185">Reference proteome</keyword>
<dbReference type="InterPro" id="IPR058238">
    <property type="entry name" value="Lant_leader_dom"/>
</dbReference>
<dbReference type="NCBIfam" id="NF038153">
    <property type="entry name" value="lant_leader_L1a"/>
    <property type="match status" value="1"/>
</dbReference>
<evidence type="ECO:0000313" key="1">
    <source>
        <dbReference type="EMBL" id="PSK92665.1"/>
    </source>
</evidence>
<dbReference type="Proteomes" id="UP000240572">
    <property type="component" value="Unassembled WGS sequence"/>
</dbReference>
<reference evidence="1 2" key="1">
    <citation type="submission" date="2018-03" db="EMBL/GenBank/DDBJ databases">
        <title>Genomic Encyclopedia of Type Strains, Phase III (KMG-III): the genomes of soil and plant-associated and newly described type strains.</title>
        <authorList>
            <person name="Whitman W."/>
        </authorList>
    </citation>
    <scope>NUCLEOTIDE SEQUENCE [LARGE SCALE GENOMIC DNA]</scope>
    <source>
        <strain evidence="1 2">CGMCC 1.12700</strain>
    </source>
</reference>
<accession>A0A2P8D608</accession>
<evidence type="ECO:0000313" key="2">
    <source>
        <dbReference type="Proteomes" id="UP000240572"/>
    </source>
</evidence>
<dbReference type="EMBL" id="PYGD01000003">
    <property type="protein sequence ID" value="PSK92665.1"/>
    <property type="molecule type" value="Genomic_DNA"/>
</dbReference>
<name>A0A2P8D608_9BACT</name>
<gene>
    <name evidence="1" type="ORF">B0I18_103242</name>
</gene>
<protein>
    <submittedName>
        <fullName evidence="1">Uncharacterized protein</fullName>
    </submittedName>
</protein>
<proteinExistence type="predicted"/>
<organism evidence="1 2">
    <name type="scientific">Taibaiella chishuiensis</name>
    <dbReference type="NCBI Taxonomy" id="1434707"/>
    <lineage>
        <taxon>Bacteria</taxon>
        <taxon>Pseudomonadati</taxon>
        <taxon>Bacteroidota</taxon>
        <taxon>Chitinophagia</taxon>
        <taxon>Chitinophagales</taxon>
        <taxon>Chitinophagaceae</taxon>
        <taxon>Taibaiella</taxon>
    </lineage>
</organism>
<dbReference type="AlphaFoldDB" id="A0A2P8D608"/>
<dbReference type="RefSeq" id="WP_106522845.1">
    <property type="nucleotide sequence ID" value="NZ_PYGD01000003.1"/>
</dbReference>
<comment type="caution">
    <text evidence="1">The sequence shown here is derived from an EMBL/GenBank/DDBJ whole genome shotgun (WGS) entry which is preliminary data.</text>
</comment>
<sequence>MKKSAINLPKKLFLEKATLAILNRDNQQSVKGGQYYPAPDRNAPPSRAQGYDCCIIATYDGPACITVLNECRITVLEDCIIGLG</sequence>